<feature type="domain" description="Allantoicase" evidence="4">
    <location>
        <begin position="8"/>
        <end position="178"/>
    </location>
</feature>
<reference evidence="5" key="2">
    <citation type="submission" date="2025-09" db="UniProtKB">
        <authorList>
            <consortium name="Ensembl"/>
        </authorList>
    </citation>
    <scope>IDENTIFICATION</scope>
</reference>
<feature type="transmembrane region" description="Helical" evidence="3">
    <location>
        <begin position="366"/>
        <end position="385"/>
    </location>
</feature>
<evidence type="ECO:0000313" key="6">
    <source>
        <dbReference type="Proteomes" id="UP000694545"/>
    </source>
</evidence>
<dbReference type="Ensembl" id="ENSVKKT00000009200.1">
    <property type="protein sequence ID" value="ENSVKKP00000008969.1"/>
    <property type="gene ID" value="ENSVKKG00000006373.1"/>
</dbReference>
<accession>A0A8D2JFF8</accession>
<evidence type="ECO:0000313" key="5">
    <source>
        <dbReference type="Ensembl" id="ENSVKKP00000008969.1"/>
    </source>
</evidence>
<sequence length="405" mass="46056">MLLFYIIQILFATDDFFAPAENLLKRPVFHADLFTEYGKWRDGWETRRKRIPGHDWCIIQLGVPGIIYGFEADTSYLAGNCAPWISIQAAFLKPEEVPLLPPRGMRMGTAASDEELQAVKEMKSDEWTFLLPMSEVKSGNLDTARNYFSVTSKQRWTHLRLNLHPDGGIARLKVYGTMLRDWSLSGQNHLSDLVAMVNGGVCIGHSGAQLGHPQNVLGIGKAKSMKDGWETGRNLERPPVLKVDDKGILLIPGSEWAVYRLGHSGVITHIETDTTHFKGNCPDTFKLEACILNIQEEKECISQKWMGKQGPKWSILLPSTKLKPHKRHFFNSTAIQTLDVFTHVRLTIAPDGGISRMRLWGFPRRTILLFCLVLKPYLLFSNFSYKMLFFYELNNNKMIFTLLVV</sequence>
<dbReference type="GO" id="GO:0004037">
    <property type="term" value="F:allantoicase activity"/>
    <property type="evidence" value="ECO:0007669"/>
    <property type="project" value="InterPro"/>
</dbReference>
<evidence type="ECO:0000259" key="4">
    <source>
        <dbReference type="Pfam" id="PF03561"/>
    </source>
</evidence>
<dbReference type="Gene3D" id="2.60.120.260">
    <property type="entry name" value="Galactose-binding domain-like"/>
    <property type="match status" value="2"/>
</dbReference>
<dbReference type="SUPFAM" id="SSF49785">
    <property type="entry name" value="Galactose-binding domain-like"/>
    <property type="match status" value="2"/>
</dbReference>
<dbReference type="InterPro" id="IPR008979">
    <property type="entry name" value="Galactose-bd-like_sf"/>
</dbReference>
<keyword evidence="3" id="KW-0472">Membrane</keyword>
<feature type="domain" description="Allantoicase" evidence="4">
    <location>
        <begin position="199"/>
        <end position="362"/>
    </location>
</feature>
<dbReference type="AlphaFoldDB" id="A0A8D2JFF8"/>
<evidence type="ECO:0000256" key="2">
    <source>
        <dbReference type="ARBA" id="ARBA00031078"/>
    </source>
</evidence>
<dbReference type="HAMAP" id="MF_00813">
    <property type="entry name" value="Allantoicase"/>
    <property type="match status" value="1"/>
</dbReference>
<dbReference type="Proteomes" id="UP000694545">
    <property type="component" value="Unplaced"/>
</dbReference>
<dbReference type="InterPro" id="IPR005164">
    <property type="entry name" value="Allantoicase"/>
</dbReference>
<evidence type="ECO:0000256" key="1">
    <source>
        <dbReference type="ARBA" id="ARBA00009242"/>
    </source>
</evidence>
<evidence type="ECO:0000256" key="3">
    <source>
        <dbReference type="SAM" id="Phobius"/>
    </source>
</evidence>
<dbReference type="OMA" id="MDDGWET"/>
<proteinExistence type="inferred from homology"/>
<comment type="similarity">
    <text evidence="1">Belongs to the allantoicase family.</text>
</comment>
<organism evidence="5 6">
    <name type="scientific">Varanus komodoensis</name>
    <name type="common">Komodo dragon</name>
    <dbReference type="NCBI Taxonomy" id="61221"/>
    <lineage>
        <taxon>Eukaryota</taxon>
        <taxon>Metazoa</taxon>
        <taxon>Chordata</taxon>
        <taxon>Craniata</taxon>
        <taxon>Vertebrata</taxon>
        <taxon>Euteleostomi</taxon>
        <taxon>Lepidosauria</taxon>
        <taxon>Squamata</taxon>
        <taxon>Bifurcata</taxon>
        <taxon>Unidentata</taxon>
        <taxon>Episquamata</taxon>
        <taxon>Toxicofera</taxon>
        <taxon>Anguimorpha</taxon>
        <taxon>Paleoanguimorpha</taxon>
        <taxon>Varanoidea</taxon>
        <taxon>Varanidae</taxon>
        <taxon>Varanus</taxon>
    </lineage>
</organism>
<keyword evidence="6" id="KW-1185">Reference proteome</keyword>
<dbReference type="InterPro" id="IPR015908">
    <property type="entry name" value="Allantoicase_dom"/>
</dbReference>
<name>A0A8D2JFF8_VARKO</name>
<reference evidence="5" key="1">
    <citation type="submission" date="2025-08" db="UniProtKB">
        <authorList>
            <consortium name="Ensembl"/>
        </authorList>
    </citation>
    <scope>IDENTIFICATION</scope>
</reference>
<dbReference type="PANTHER" id="PTHR12045">
    <property type="entry name" value="ALLANTOICASE"/>
    <property type="match status" value="1"/>
</dbReference>
<dbReference type="FunFam" id="2.60.120.260:FF:000077">
    <property type="entry name" value="Probable allantoicase"/>
    <property type="match status" value="1"/>
</dbReference>
<keyword evidence="3" id="KW-1133">Transmembrane helix</keyword>
<dbReference type="GO" id="GO:0000256">
    <property type="term" value="P:allantoin catabolic process"/>
    <property type="evidence" value="ECO:0007669"/>
    <property type="project" value="InterPro"/>
</dbReference>
<dbReference type="NCBIfam" id="TIGR02961">
    <property type="entry name" value="allantoicase"/>
    <property type="match status" value="1"/>
</dbReference>
<dbReference type="PANTHER" id="PTHR12045:SF3">
    <property type="entry name" value="INACTIVE ALLANTOICASE-RELATED"/>
    <property type="match status" value="1"/>
</dbReference>
<dbReference type="PIRSF" id="PIRSF016516">
    <property type="entry name" value="Allantoicase"/>
    <property type="match status" value="1"/>
</dbReference>
<keyword evidence="3" id="KW-0812">Transmembrane</keyword>
<dbReference type="Pfam" id="PF03561">
    <property type="entry name" value="Allantoicase"/>
    <property type="match status" value="2"/>
</dbReference>
<protein>
    <recommendedName>
        <fullName evidence="2">Allantoate amidinohydrolase</fullName>
    </recommendedName>
</protein>